<dbReference type="SUPFAM" id="SSF144083">
    <property type="entry name" value="Magnesium transport protein CorA, transmembrane region"/>
    <property type="match status" value="1"/>
</dbReference>
<reference evidence="7" key="1">
    <citation type="journal article" date="2023" name="Mol. Phylogenet. Evol.">
        <title>Genome-scale phylogeny and comparative genomics of the fungal order Sordariales.</title>
        <authorList>
            <person name="Hensen N."/>
            <person name="Bonometti L."/>
            <person name="Westerberg I."/>
            <person name="Brannstrom I.O."/>
            <person name="Guillou S."/>
            <person name="Cros-Aarteil S."/>
            <person name="Calhoun S."/>
            <person name="Haridas S."/>
            <person name="Kuo A."/>
            <person name="Mondo S."/>
            <person name="Pangilinan J."/>
            <person name="Riley R."/>
            <person name="LaButti K."/>
            <person name="Andreopoulos B."/>
            <person name="Lipzen A."/>
            <person name="Chen C."/>
            <person name="Yan M."/>
            <person name="Daum C."/>
            <person name="Ng V."/>
            <person name="Clum A."/>
            <person name="Steindorff A."/>
            <person name="Ohm R.A."/>
            <person name="Martin F."/>
            <person name="Silar P."/>
            <person name="Natvig D.O."/>
            <person name="Lalanne C."/>
            <person name="Gautier V."/>
            <person name="Ament-Velasquez S.L."/>
            <person name="Kruys A."/>
            <person name="Hutchinson M.I."/>
            <person name="Powell A.J."/>
            <person name="Barry K."/>
            <person name="Miller A.N."/>
            <person name="Grigoriev I.V."/>
            <person name="Debuchy R."/>
            <person name="Gladieux P."/>
            <person name="Hiltunen Thoren M."/>
            <person name="Johannesson H."/>
        </authorList>
    </citation>
    <scope>NUCLEOTIDE SEQUENCE</scope>
    <source>
        <strain evidence="7">SMH4131-1</strain>
    </source>
</reference>
<comment type="caution">
    <text evidence="7">The sequence shown here is derived from an EMBL/GenBank/DDBJ whole genome shotgun (WGS) entry which is preliminary data.</text>
</comment>
<sequence length="605" mass="66869">MVNPPSLAPPTAGVSSRKRKANGTKSLSPEEYAKAVLGYSLLPTGAGQNHTSLADFLTNESTAPLNCQPYLPHYVVALYPLGLDITDNDRASPGPGLPAVNLSPPPGQTKSPDSDIDADHDSADERRHESRRCTLFYDPHDLLRHDMGQQTKPLSSIVFLRGYMTAAWINAVGARFVVDPEFFCRHLDFRQPDDSVNNFSTPALPSSSWHLIELPVITIGTRTRPKGPMQLDRIEELRKEGAQALAGHHDRIAKLSSSDMATGESMVRDFYVFDETHFAIEQRISICMQPAERGKSFSLIIWLDSGAAGGDDAGDNPPLPWSVQSPESRYLPVILHRHMIALKCHLLTVTSPGDTDPSARSAAHLPTDYGRSLRPGLMASDAFYSLTEVFSFAASSQMAFLNLIDAKLDKHTSLPSAQDFQSLPNLRYTKRMLYRHMQKLQRVLDSIQNGTEHPKWPKDRDSSTTNKAAGIAAQSVQQDFKHLLGRAEALHSRSTEAITVLMSSISISESQKAMEQAARVGRLTFLAFVFVPLSFTTSFFGMNVAEWQDGGLLGLKWWGVLSVVLTAAAVALFYVDVGTFSERLGRGLRELWRRGRTRWALVDAW</sequence>
<dbReference type="Gene3D" id="1.20.58.340">
    <property type="entry name" value="Magnesium transport protein CorA, transmembrane region"/>
    <property type="match status" value="1"/>
</dbReference>
<keyword evidence="3 6" id="KW-1133">Transmembrane helix</keyword>
<name>A0AAE0MDP3_9PEZI</name>
<evidence type="ECO:0000256" key="1">
    <source>
        <dbReference type="ARBA" id="ARBA00004141"/>
    </source>
</evidence>
<feature type="transmembrane region" description="Helical" evidence="6">
    <location>
        <begin position="523"/>
        <end position="545"/>
    </location>
</feature>
<evidence type="ECO:0000256" key="5">
    <source>
        <dbReference type="SAM" id="MobiDB-lite"/>
    </source>
</evidence>
<dbReference type="Pfam" id="PF01544">
    <property type="entry name" value="CorA"/>
    <property type="match status" value="1"/>
</dbReference>
<keyword evidence="2 6" id="KW-0812">Transmembrane</keyword>
<protein>
    <submittedName>
        <fullName evidence="7">Uncharacterized protein</fullName>
    </submittedName>
</protein>
<proteinExistence type="predicted"/>
<feature type="region of interest" description="Disordered" evidence="5">
    <location>
        <begin position="1"/>
        <end position="27"/>
    </location>
</feature>
<dbReference type="InterPro" id="IPR045863">
    <property type="entry name" value="CorA_TM1_TM2"/>
</dbReference>
<dbReference type="Proteomes" id="UP001286456">
    <property type="component" value="Unassembled WGS sequence"/>
</dbReference>
<gene>
    <name evidence="7" type="ORF">B0T19DRAFT_196272</name>
</gene>
<feature type="region of interest" description="Disordered" evidence="5">
    <location>
        <begin position="89"/>
        <end position="130"/>
    </location>
</feature>
<dbReference type="GO" id="GO:0046873">
    <property type="term" value="F:metal ion transmembrane transporter activity"/>
    <property type="evidence" value="ECO:0007669"/>
    <property type="project" value="InterPro"/>
</dbReference>
<dbReference type="GO" id="GO:0016020">
    <property type="term" value="C:membrane"/>
    <property type="evidence" value="ECO:0007669"/>
    <property type="project" value="UniProtKB-SubCell"/>
</dbReference>
<dbReference type="EMBL" id="JAUEPO010000003">
    <property type="protein sequence ID" value="KAK3328637.1"/>
    <property type="molecule type" value="Genomic_DNA"/>
</dbReference>
<feature type="compositionally biased region" description="Basic and acidic residues" evidence="5">
    <location>
        <begin position="452"/>
        <end position="462"/>
    </location>
</feature>
<comment type="subcellular location">
    <subcellularLocation>
        <location evidence="1">Membrane</location>
        <topology evidence="1">Multi-pass membrane protein</topology>
    </subcellularLocation>
</comment>
<accession>A0AAE0MDP3</accession>
<dbReference type="InterPro" id="IPR002523">
    <property type="entry name" value="MgTranspt_CorA/ZnTranspt_ZntB"/>
</dbReference>
<feature type="transmembrane region" description="Helical" evidence="6">
    <location>
        <begin position="557"/>
        <end position="577"/>
    </location>
</feature>
<feature type="transmembrane region" description="Helical" evidence="6">
    <location>
        <begin position="382"/>
        <end position="404"/>
    </location>
</feature>
<keyword evidence="8" id="KW-1185">Reference proteome</keyword>
<evidence type="ECO:0000313" key="8">
    <source>
        <dbReference type="Proteomes" id="UP001286456"/>
    </source>
</evidence>
<evidence type="ECO:0000256" key="4">
    <source>
        <dbReference type="ARBA" id="ARBA00023136"/>
    </source>
</evidence>
<dbReference type="AlphaFoldDB" id="A0AAE0MDP3"/>
<feature type="compositionally biased region" description="Basic and acidic residues" evidence="5">
    <location>
        <begin position="117"/>
        <end position="130"/>
    </location>
</feature>
<evidence type="ECO:0000256" key="6">
    <source>
        <dbReference type="SAM" id="Phobius"/>
    </source>
</evidence>
<evidence type="ECO:0000256" key="3">
    <source>
        <dbReference type="ARBA" id="ARBA00022989"/>
    </source>
</evidence>
<organism evidence="7 8">
    <name type="scientific">Cercophora scortea</name>
    <dbReference type="NCBI Taxonomy" id="314031"/>
    <lineage>
        <taxon>Eukaryota</taxon>
        <taxon>Fungi</taxon>
        <taxon>Dikarya</taxon>
        <taxon>Ascomycota</taxon>
        <taxon>Pezizomycotina</taxon>
        <taxon>Sordariomycetes</taxon>
        <taxon>Sordariomycetidae</taxon>
        <taxon>Sordariales</taxon>
        <taxon>Lasiosphaeriaceae</taxon>
        <taxon>Cercophora</taxon>
    </lineage>
</organism>
<evidence type="ECO:0000256" key="2">
    <source>
        <dbReference type="ARBA" id="ARBA00022692"/>
    </source>
</evidence>
<keyword evidence="4 6" id="KW-0472">Membrane</keyword>
<reference evidence="7" key="2">
    <citation type="submission" date="2023-06" db="EMBL/GenBank/DDBJ databases">
        <authorList>
            <consortium name="Lawrence Berkeley National Laboratory"/>
            <person name="Haridas S."/>
            <person name="Hensen N."/>
            <person name="Bonometti L."/>
            <person name="Westerberg I."/>
            <person name="Brannstrom I.O."/>
            <person name="Guillou S."/>
            <person name="Cros-Aarteil S."/>
            <person name="Calhoun S."/>
            <person name="Kuo A."/>
            <person name="Mondo S."/>
            <person name="Pangilinan J."/>
            <person name="Riley R."/>
            <person name="Labutti K."/>
            <person name="Andreopoulos B."/>
            <person name="Lipzen A."/>
            <person name="Chen C."/>
            <person name="Yanf M."/>
            <person name="Daum C."/>
            <person name="Ng V."/>
            <person name="Clum A."/>
            <person name="Steindorff A."/>
            <person name="Ohm R."/>
            <person name="Martin F."/>
            <person name="Silar P."/>
            <person name="Natvig D."/>
            <person name="Lalanne C."/>
            <person name="Gautier V."/>
            <person name="Ament-Velasquez S.L."/>
            <person name="Kruys A."/>
            <person name="Hutchinson M.I."/>
            <person name="Powell A.J."/>
            <person name="Barry K."/>
            <person name="Miller A.N."/>
            <person name="Grigoriev I.V."/>
            <person name="Debuchy R."/>
            <person name="Gladieux P."/>
            <person name="Thoren M.H."/>
            <person name="Johannesson H."/>
        </authorList>
    </citation>
    <scope>NUCLEOTIDE SEQUENCE</scope>
    <source>
        <strain evidence="7">SMH4131-1</strain>
    </source>
</reference>
<feature type="region of interest" description="Disordered" evidence="5">
    <location>
        <begin position="449"/>
        <end position="468"/>
    </location>
</feature>
<evidence type="ECO:0000313" key="7">
    <source>
        <dbReference type="EMBL" id="KAK3328637.1"/>
    </source>
</evidence>